<keyword evidence="2 4" id="KW-0238">DNA-binding</keyword>
<dbReference type="Gene3D" id="1.10.357.10">
    <property type="entry name" value="Tetracycline Repressor, domain 2"/>
    <property type="match status" value="1"/>
</dbReference>
<evidence type="ECO:0000256" key="4">
    <source>
        <dbReference type="PROSITE-ProRule" id="PRU00335"/>
    </source>
</evidence>
<dbReference type="AlphaFoldDB" id="W0FNS6"/>
<dbReference type="PRINTS" id="PR00455">
    <property type="entry name" value="HTHTETR"/>
</dbReference>
<accession>W0FNS6</accession>
<dbReference type="InterPro" id="IPR009057">
    <property type="entry name" value="Homeodomain-like_sf"/>
</dbReference>
<feature type="DNA-binding region" description="H-T-H motif" evidence="4">
    <location>
        <begin position="33"/>
        <end position="52"/>
    </location>
</feature>
<dbReference type="SUPFAM" id="SSF46689">
    <property type="entry name" value="Homeodomain-like"/>
    <property type="match status" value="1"/>
</dbReference>
<dbReference type="PROSITE" id="PS01081">
    <property type="entry name" value="HTH_TETR_1"/>
    <property type="match status" value="1"/>
</dbReference>
<feature type="domain" description="HTH tetR-type" evidence="5">
    <location>
        <begin position="10"/>
        <end position="70"/>
    </location>
</feature>
<evidence type="ECO:0000259" key="5">
    <source>
        <dbReference type="PROSITE" id="PS50977"/>
    </source>
</evidence>
<evidence type="ECO:0000313" key="6">
    <source>
        <dbReference type="EMBL" id="AHF24655.1"/>
    </source>
</evidence>
<dbReference type="PROSITE" id="PS50977">
    <property type="entry name" value="HTH_TETR_2"/>
    <property type="match status" value="1"/>
</dbReference>
<proteinExistence type="predicted"/>
<dbReference type="InterPro" id="IPR001647">
    <property type="entry name" value="HTH_TetR"/>
</dbReference>
<protein>
    <submittedName>
        <fullName evidence="6">HTH transcriptional regulator TetR family protein</fullName>
    </submittedName>
</protein>
<dbReference type="PANTHER" id="PTHR30055">
    <property type="entry name" value="HTH-TYPE TRANSCRIPTIONAL REGULATOR RUTR"/>
    <property type="match status" value="1"/>
</dbReference>
<dbReference type="Pfam" id="PF00440">
    <property type="entry name" value="TetR_N"/>
    <property type="match status" value="1"/>
</dbReference>
<dbReference type="InterPro" id="IPR023772">
    <property type="entry name" value="DNA-bd_HTH_TetR-type_CS"/>
</dbReference>
<keyword evidence="3" id="KW-0804">Transcription</keyword>
<dbReference type="GO" id="GO:0003700">
    <property type="term" value="F:DNA-binding transcription factor activity"/>
    <property type="evidence" value="ECO:0007669"/>
    <property type="project" value="TreeGrafter"/>
</dbReference>
<dbReference type="InterPro" id="IPR041483">
    <property type="entry name" value="TetR_C_34"/>
</dbReference>
<organism evidence="6">
    <name type="scientific">uncultured bacterium Contig13</name>
    <dbReference type="NCBI Taxonomy" id="1393410"/>
    <lineage>
        <taxon>Bacteria</taxon>
        <taxon>environmental samples</taxon>
    </lineage>
</organism>
<reference evidence="6" key="1">
    <citation type="journal article" date="2013" name="PLoS ONE">
        <title>Metagenomic insights into the carbohydrate-active enzymes carried by the microorganisms adhering to solid digesta in the rumen of cows.</title>
        <authorList>
            <person name="Wang L."/>
            <person name="Hatem A."/>
            <person name="Catalyurek U.V."/>
            <person name="Morrison M."/>
            <person name="Yu Z."/>
        </authorList>
    </citation>
    <scope>NUCLEOTIDE SEQUENCE</scope>
</reference>
<evidence type="ECO:0000256" key="2">
    <source>
        <dbReference type="ARBA" id="ARBA00023125"/>
    </source>
</evidence>
<dbReference type="EMBL" id="KC246801">
    <property type="protein sequence ID" value="AHF24655.1"/>
    <property type="molecule type" value="Genomic_DNA"/>
</dbReference>
<keyword evidence="1" id="KW-0805">Transcription regulation</keyword>
<evidence type="ECO:0000256" key="3">
    <source>
        <dbReference type="ARBA" id="ARBA00023163"/>
    </source>
</evidence>
<dbReference type="Pfam" id="PF17929">
    <property type="entry name" value="TetR_C_34"/>
    <property type="match status" value="1"/>
</dbReference>
<name>W0FNS6_9BACT</name>
<dbReference type="InterPro" id="IPR050109">
    <property type="entry name" value="HTH-type_TetR-like_transc_reg"/>
</dbReference>
<evidence type="ECO:0000256" key="1">
    <source>
        <dbReference type="ARBA" id="ARBA00023015"/>
    </source>
</evidence>
<sequence>MSRGSPQLTEARTEEILNACAALYETRGFKETTLKEIGAATTLTRTGIYLYFQTKEEIFLALLAKEYDGWVAEMQAVMAERQAMSRGEVAALLARTLTDHPRLLRLLSMNLYEMEANSRPERLTAFKRSFGASLDTVDRLILQYLPEADAAWRQGFLYAFFPFIYGIYPYTSVTEKQEQAMNDAGIPYVYQSAYDLTFNFLNQILKE</sequence>
<dbReference type="PANTHER" id="PTHR30055:SF234">
    <property type="entry name" value="HTH-TYPE TRANSCRIPTIONAL REGULATOR BETI"/>
    <property type="match status" value="1"/>
</dbReference>
<dbReference type="GO" id="GO:0000976">
    <property type="term" value="F:transcription cis-regulatory region binding"/>
    <property type="evidence" value="ECO:0007669"/>
    <property type="project" value="TreeGrafter"/>
</dbReference>